<reference evidence="2 3" key="1">
    <citation type="submission" date="2014-04" db="EMBL/GenBank/DDBJ databases">
        <authorList>
            <consortium name="DOE Joint Genome Institute"/>
            <person name="Kuo A."/>
            <person name="Kohler A."/>
            <person name="Costa M.D."/>
            <person name="Nagy L.G."/>
            <person name="Floudas D."/>
            <person name="Copeland A."/>
            <person name="Barry K.W."/>
            <person name="Cichocki N."/>
            <person name="Veneault-Fourrey C."/>
            <person name="LaButti K."/>
            <person name="Lindquist E.A."/>
            <person name="Lipzen A."/>
            <person name="Lundell T."/>
            <person name="Morin E."/>
            <person name="Murat C."/>
            <person name="Sun H."/>
            <person name="Tunlid A."/>
            <person name="Henrissat B."/>
            <person name="Grigoriev I.V."/>
            <person name="Hibbett D.S."/>
            <person name="Martin F."/>
            <person name="Nordberg H.P."/>
            <person name="Cantor M.N."/>
            <person name="Hua S.X."/>
        </authorList>
    </citation>
    <scope>NUCLEOTIDE SEQUENCE [LARGE SCALE GENOMIC DNA]</scope>
    <source>
        <strain evidence="2 3">441</strain>
    </source>
</reference>
<dbReference type="EMBL" id="KN833751">
    <property type="protein sequence ID" value="KIK21546.1"/>
    <property type="molecule type" value="Genomic_DNA"/>
</dbReference>
<name>A0A0C9YXT4_9AGAM</name>
<feature type="region of interest" description="Disordered" evidence="1">
    <location>
        <begin position="101"/>
        <end position="124"/>
    </location>
</feature>
<reference evidence="3" key="2">
    <citation type="submission" date="2015-01" db="EMBL/GenBank/DDBJ databases">
        <title>Evolutionary Origins and Diversification of the Mycorrhizal Mutualists.</title>
        <authorList>
            <consortium name="DOE Joint Genome Institute"/>
            <consortium name="Mycorrhizal Genomics Consortium"/>
            <person name="Kohler A."/>
            <person name="Kuo A."/>
            <person name="Nagy L.G."/>
            <person name="Floudas D."/>
            <person name="Copeland A."/>
            <person name="Barry K.W."/>
            <person name="Cichocki N."/>
            <person name="Veneault-Fourrey C."/>
            <person name="LaButti K."/>
            <person name="Lindquist E.A."/>
            <person name="Lipzen A."/>
            <person name="Lundell T."/>
            <person name="Morin E."/>
            <person name="Murat C."/>
            <person name="Riley R."/>
            <person name="Ohm R."/>
            <person name="Sun H."/>
            <person name="Tunlid A."/>
            <person name="Henrissat B."/>
            <person name="Grigoriev I.V."/>
            <person name="Hibbett D.S."/>
            <person name="Martin F."/>
        </authorList>
    </citation>
    <scope>NUCLEOTIDE SEQUENCE [LARGE SCALE GENOMIC DNA]</scope>
    <source>
        <strain evidence="3">441</strain>
    </source>
</reference>
<feature type="compositionally biased region" description="Polar residues" evidence="1">
    <location>
        <begin position="101"/>
        <end position="115"/>
    </location>
</feature>
<protein>
    <submittedName>
        <fullName evidence="2">Unplaced genomic scaffold scaffold_67, whole genome shotgun sequence</fullName>
    </submittedName>
</protein>
<keyword evidence="3" id="KW-1185">Reference proteome</keyword>
<dbReference type="AlphaFoldDB" id="A0A0C9YXT4"/>
<evidence type="ECO:0000313" key="3">
    <source>
        <dbReference type="Proteomes" id="UP000054018"/>
    </source>
</evidence>
<accession>A0A0C9YXT4</accession>
<proteinExistence type="predicted"/>
<dbReference type="Proteomes" id="UP000054018">
    <property type="component" value="Unassembled WGS sequence"/>
</dbReference>
<evidence type="ECO:0000313" key="2">
    <source>
        <dbReference type="EMBL" id="KIK21546.1"/>
    </source>
</evidence>
<sequence>MFENDTTRTPDVKLQSMTSKLISILTYPSMLYSPPQLHNVVILLYSSNDQSGLTSPQATMSWEYSVPIESFAVLFPSKYTMLRGRVVMKVRCQHLSFSTRPPQKITECSGSNAAQSGPGGSSEC</sequence>
<gene>
    <name evidence="2" type="ORF">PISMIDRAFT_681236</name>
</gene>
<organism evidence="2 3">
    <name type="scientific">Pisolithus microcarpus 441</name>
    <dbReference type="NCBI Taxonomy" id="765257"/>
    <lineage>
        <taxon>Eukaryota</taxon>
        <taxon>Fungi</taxon>
        <taxon>Dikarya</taxon>
        <taxon>Basidiomycota</taxon>
        <taxon>Agaricomycotina</taxon>
        <taxon>Agaricomycetes</taxon>
        <taxon>Agaricomycetidae</taxon>
        <taxon>Boletales</taxon>
        <taxon>Sclerodermatineae</taxon>
        <taxon>Pisolithaceae</taxon>
        <taxon>Pisolithus</taxon>
    </lineage>
</organism>
<dbReference type="HOGENOM" id="CLU_2009424_0_0_1"/>
<feature type="non-terminal residue" evidence="2">
    <location>
        <position position="124"/>
    </location>
</feature>
<evidence type="ECO:0000256" key="1">
    <source>
        <dbReference type="SAM" id="MobiDB-lite"/>
    </source>
</evidence>